<dbReference type="Pfam" id="PF11566">
    <property type="entry name" value="PI31_Prot_N"/>
    <property type="match status" value="1"/>
</dbReference>
<name>A0A0L8I872_OCTBM</name>
<dbReference type="InterPro" id="IPR047118">
    <property type="entry name" value="Fbxo7"/>
</dbReference>
<proteinExistence type="predicted"/>
<evidence type="ECO:0000259" key="2">
    <source>
        <dbReference type="PROSITE" id="PS50181"/>
    </source>
</evidence>
<gene>
    <name evidence="3" type="ORF">OCBIM_22030876mg</name>
</gene>
<dbReference type="CDD" id="cd22087">
    <property type="entry name" value="F-box_FBXO7"/>
    <property type="match status" value="1"/>
</dbReference>
<feature type="compositionally biased region" description="Basic and acidic residues" evidence="1">
    <location>
        <begin position="106"/>
        <end position="120"/>
    </location>
</feature>
<dbReference type="Gene3D" id="1.20.1280.50">
    <property type="match status" value="1"/>
</dbReference>
<dbReference type="InterPro" id="IPR036047">
    <property type="entry name" value="F-box-like_dom_sf"/>
</dbReference>
<dbReference type="Pfam" id="PF12937">
    <property type="entry name" value="F-box-like"/>
    <property type="match status" value="1"/>
</dbReference>
<feature type="region of interest" description="Disordered" evidence="1">
    <location>
        <begin position="83"/>
        <end position="133"/>
    </location>
</feature>
<dbReference type="PANTHER" id="PTHR15537">
    <property type="entry name" value="F-BOX ONLY PROTEIN 7"/>
    <property type="match status" value="1"/>
</dbReference>
<dbReference type="OrthoDB" id="101791at2759"/>
<dbReference type="PANTHER" id="PTHR15537:SF2">
    <property type="entry name" value="F-BOX ONLY PROTEIN 7"/>
    <property type="match status" value="1"/>
</dbReference>
<protein>
    <recommendedName>
        <fullName evidence="2">F-box domain-containing protein</fullName>
    </recommendedName>
</protein>
<evidence type="ECO:0000313" key="3">
    <source>
        <dbReference type="EMBL" id="KOF97225.1"/>
    </source>
</evidence>
<dbReference type="PROSITE" id="PS50181">
    <property type="entry name" value="FBOX"/>
    <property type="match status" value="1"/>
</dbReference>
<dbReference type="STRING" id="37653.A0A0L8I872"/>
<sequence>MKVRVRFGSMTKVIPIDDEIANFVQLSELRRLIHEAFGDSLTGSFSLSLNKTDIFKDETQTLKDCEIVSGDLLHVISDSSFAEPNQKKTKPLDPQMTASNTIKDSTTSKDPENTTISREEIEPEATTSQSTCSFDNSYSPQYISGDKISLQMLLSETPSKNLHQSLIVALHYLMLDSGFYLCDGSEIPDVNTYAECCDVKNQLSKFADILKAAEFYKLYYFHPFCKGAMCLMICIPMGSKLVINGKVVAPKVENSSLPKAILCPKEYVNEESNSESSTTSYQKLPKLTRIFKDTFVLCMLGELKHALGFSDYTGLLALHSEIMLNIMSHLDVKSLSKFSQVCRHLWILSQDNLLWRTLCQRDFKECDTTDVANDWKKVSI</sequence>
<dbReference type="AlphaFoldDB" id="A0A0L8I872"/>
<dbReference type="GO" id="GO:1903599">
    <property type="term" value="P:positive regulation of autophagy of mitochondrion"/>
    <property type="evidence" value="ECO:0007669"/>
    <property type="project" value="TreeGrafter"/>
</dbReference>
<dbReference type="InterPro" id="IPR021625">
    <property type="entry name" value="PI31_Prot_N"/>
</dbReference>
<dbReference type="SUPFAM" id="SSF81383">
    <property type="entry name" value="F-box domain"/>
    <property type="match status" value="1"/>
</dbReference>
<reference evidence="3" key="1">
    <citation type="submission" date="2015-07" db="EMBL/GenBank/DDBJ databases">
        <title>MeaNS - Measles Nucleotide Surveillance Program.</title>
        <authorList>
            <person name="Tran T."/>
            <person name="Druce J."/>
        </authorList>
    </citation>
    <scope>NUCLEOTIDE SEQUENCE</scope>
    <source>
        <strain evidence="3">UCB-OBI-ISO-001</strain>
        <tissue evidence="3">Gonad</tissue>
    </source>
</reference>
<dbReference type="Gene3D" id="3.40.1000.30">
    <property type="match status" value="1"/>
</dbReference>
<feature type="domain" description="F-box" evidence="2">
    <location>
        <begin position="312"/>
        <end position="358"/>
    </location>
</feature>
<dbReference type="GO" id="GO:0019901">
    <property type="term" value="F:protein kinase binding"/>
    <property type="evidence" value="ECO:0007669"/>
    <property type="project" value="InterPro"/>
</dbReference>
<organism evidence="3">
    <name type="scientific">Octopus bimaculoides</name>
    <name type="common">California two-spotted octopus</name>
    <dbReference type="NCBI Taxonomy" id="37653"/>
    <lineage>
        <taxon>Eukaryota</taxon>
        <taxon>Metazoa</taxon>
        <taxon>Spiralia</taxon>
        <taxon>Lophotrochozoa</taxon>
        <taxon>Mollusca</taxon>
        <taxon>Cephalopoda</taxon>
        <taxon>Coleoidea</taxon>
        <taxon>Octopodiformes</taxon>
        <taxon>Octopoda</taxon>
        <taxon>Incirrata</taxon>
        <taxon>Octopodidae</taxon>
        <taxon>Octopus</taxon>
    </lineage>
</organism>
<dbReference type="EMBL" id="KQ416373">
    <property type="protein sequence ID" value="KOF97225.1"/>
    <property type="molecule type" value="Genomic_DNA"/>
</dbReference>
<evidence type="ECO:0000256" key="1">
    <source>
        <dbReference type="SAM" id="MobiDB-lite"/>
    </source>
</evidence>
<feature type="compositionally biased region" description="Polar residues" evidence="1">
    <location>
        <begin position="96"/>
        <end position="105"/>
    </location>
</feature>
<accession>A0A0L8I872</accession>
<dbReference type="InterPro" id="IPR001810">
    <property type="entry name" value="F-box_dom"/>
</dbReference>